<keyword evidence="2" id="KW-1185">Reference proteome</keyword>
<dbReference type="EMBL" id="VSRR010029662">
    <property type="protein sequence ID" value="MPC69581.1"/>
    <property type="molecule type" value="Genomic_DNA"/>
</dbReference>
<dbReference type="Proteomes" id="UP000324222">
    <property type="component" value="Unassembled WGS sequence"/>
</dbReference>
<protein>
    <submittedName>
        <fullName evidence="1">Uncharacterized protein</fullName>
    </submittedName>
</protein>
<organism evidence="1 2">
    <name type="scientific">Portunus trituberculatus</name>
    <name type="common">Swimming crab</name>
    <name type="synonym">Neptunus trituberculatus</name>
    <dbReference type="NCBI Taxonomy" id="210409"/>
    <lineage>
        <taxon>Eukaryota</taxon>
        <taxon>Metazoa</taxon>
        <taxon>Ecdysozoa</taxon>
        <taxon>Arthropoda</taxon>
        <taxon>Crustacea</taxon>
        <taxon>Multicrustacea</taxon>
        <taxon>Malacostraca</taxon>
        <taxon>Eumalacostraca</taxon>
        <taxon>Eucarida</taxon>
        <taxon>Decapoda</taxon>
        <taxon>Pleocyemata</taxon>
        <taxon>Brachyura</taxon>
        <taxon>Eubrachyura</taxon>
        <taxon>Portunoidea</taxon>
        <taxon>Portunidae</taxon>
        <taxon>Portuninae</taxon>
        <taxon>Portunus</taxon>
    </lineage>
</organism>
<dbReference type="AlphaFoldDB" id="A0A5B7HA54"/>
<evidence type="ECO:0000313" key="1">
    <source>
        <dbReference type="EMBL" id="MPC69581.1"/>
    </source>
</evidence>
<name>A0A5B7HA54_PORTR</name>
<reference evidence="1 2" key="1">
    <citation type="submission" date="2019-05" db="EMBL/GenBank/DDBJ databases">
        <title>Another draft genome of Portunus trituberculatus and its Hox gene families provides insights of decapod evolution.</title>
        <authorList>
            <person name="Jeong J.-H."/>
            <person name="Song I."/>
            <person name="Kim S."/>
            <person name="Choi T."/>
            <person name="Kim D."/>
            <person name="Ryu S."/>
            <person name="Kim W."/>
        </authorList>
    </citation>
    <scope>NUCLEOTIDE SEQUENCE [LARGE SCALE GENOMIC DNA]</scope>
    <source>
        <tissue evidence="1">Muscle</tissue>
    </source>
</reference>
<evidence type="ECO:0000313" key="2">
    <source>
        <dbReference type="Proteomes" id="UP000324222"/>
    </source>
</evidence>
<comment type="caution">
    <text evidence="1">The sequence shown here is derived from an EMBL/GenBank/DDBJ whole genome shotgun (WGS) entry which is preliminary data.</text>
</comment>
<accession>A0A5B7HA54</accession>
<proteinExistence type="predicted"/>
<sequence>MHVLMPSKYGPIALSSFHVPSASSKLTLPP</sequence>
<gene>
    <name evidence="1" type="ORF">E2C01_063810</name>
</gene>